<dbReference type="SUPFAM" id="SSF55681">
    <property type="entry name" value="Class II aaRS and biotin synthetases"/>
    <property type="match status" value="1"/>
</dbReference>
<dbReference type="Pfam" id="PF17759">
    <property type="entry name" value="tRNA_synthFbeta"/>
    <property type="match status" value="1"/>
</dbReference>
<dbReference type="GO" id="GO:0006432">
    <property type="term" value="P:phenylalanyl-tRNA aminoacylation"/>
    <property type="evidence" value="ECO:0007669"/>
    <property type="project" value="InterPro"/>
</dbReference>
<proteinExistence type="evidence at transcript level"/>
<sequence length="141" mass="15422">MIDNETNFPPELEVTSDGYPSPGARNQRHIAAICRNSNSSSFEQIHGLAEYIMCKLNIPVRSNCSNDATTTASQKGDMYSFEPSSDGAYFPGRALDVMLWRAGKPVRIGSLGVIHPNTLKAYDIATPCSFVELNIQFACTT</sequence>
<dbReference type="InterPro" id="IPR045864">
    <property type="entry name" value="aa-tRNA-synth_II/BPL/LPL"/>
</dbReference>
<dbReference type="AlphaFoldDB" id="R4WTK8"/>
<dbReference type="InterPro" id="IPR041616">
    <property type="entry name" value="PheRS_beta_core"/>
</dbReference>
<protein>
    <submittedName>
        <fullName evidence="3">Unkown protein</fullName>
    </submittedName>
</protein>
<dbReference type="GO" id="GO:0009328">
    <property type="term" value="C:phenylalanine-tRNA ligase complex"/>
    <property type="evidence" value="ECO:0007669"/>
    <property type="project" value="TreeGrafter"/>
</dbReference>
<dbReference type="PANTHER" id="PTHR10947:SF0">
    <property type="entry name" value="PHENYLALANINE--TRNA LIGASE BETA SUBUNIT"/>
    <property type="match status" value="1"/>
</dbReference>
<dbReference type="PANTHER" id="PTHR10947">
    <property type="entry name" value="PHENYLALANYL-TRNA SYNTHETASE BETA CHAIN AND LEUCINE-RICH REPEAT-CONTAINING PROTEIN 47"/>
    <property type="match status" value="1"/>
</dbReference>
<accession>R4WTK8</accession>
<evidence type="ECO:0000313" key="3">
    <source>
        <dbReference type="EMBL" id="BAN21237.1"/>
    </source>
</evidence>
<evidence type="ECO:0000256" key="1">
    <source>
        <dbReference type="SAM" id="MobiDB-lite"/>
    </source>
</evidence>
<feature type="domain" description="Phenylalanyl tRNA synthetase beta chain core" evidence="2">
    <location>
        <begin position="23"/>
        <end position="135"/>
    </location>
</feature>
<feature type="region of interest" description="Disordered" evidence="1">
    <location>
        <begin position="1"/>
        <end position="22"/>
    </location>
</feature>
<dbReference type="InterPro" id="IPR045060">
    <property type="entry name" value="Phe-tRNA-ligase_IIc_bsu"/>
</dbReference>
<reference evidence="3" key="1">
    <citation type="journal article" date="2013" name="PLoS ONE">
        <title>Gene expression in gut symbiotic organ of stinkbug affected by extracellular bacterial symbiont.</title>
        <authorList>
            <person name="Futahashi R."/>
            <person name="Tanaka K."/>
            <person name="Tanahashi M."/>
            <person name="Nikoh N."/>
            <person name="Kikuchi Y."/>
            <person name="Lee B.L."/>
            <person name="Fukatsu T."/>
        </authorList>
    </citation>
    <scope>NUCLEOTIDE SEQUENCE</scope>
    <source>
        <tissue evidence="3">Midgut</tissue>
    </source>
</reference>
<evidence type="ECO:0000259" key="2">
    <source>
        <dbReference type="Pfam" id="PF17759"/>
    </source>
</evidence>
<dbReference type="Gene3D" id="3.30.930.10">
    <property type="entry name" value="Bira Bifunctional Protein, Domain 2"/>
    <property type="match status" value="1"/>
</dbReference>
<dbReference type="GO" id="GO:0004826">
    <property type="term" value="F:phenylalanine-tRNA ligase activity"/>
    <property type="evidence" value="ECO:0007669"/>
    <property type="project" value="InterPro"/>
</dbReference>
<name>R4WTK8_RIPPE</name>
<dbReference type="EMBL" id="AK418022">
    <property type="protein sequence ID" value="BAN21237.1"/>
    <property type="molecule type" value="mRNA"/>
</dbReference>
<organism evidence="3">
    <name type="scientific">Riptortus pedestris</name>
    <name type="common">Bean bug</name>
    <dbReference type="NCBI Taxonomy" id="329032"/>
    <lineage>
        <taxon>Eukaryota</taxon>
        <taxon>Metazoa</taxon>
        <taxon>Ecdysozoa</taxon>
        <taxon>Arthropoda</taxon>
        <taxon>Hexapoda</taxon>
        <taxon>Insecta</taxon>
        <taxon>Pterygota</taxon>
        <taxon>Neoptera</taxon>
        <taxon>Paraneoptera</taxon>
        <taxon>Hemiptera</taxon>
        <taxon>Heteroptera</taxon>
        <taxon>Panheteroptera</taxon>
        <taxon>Pentatomomorpha</taxon>
        <taxon>Coreoidea</taxon>
        <taxon>Alydidae</taxon>
        <taxon>Riptortus</taxon>
    </lineage>
</organism>